<dbReference type="RefSeq" id="WP_033013384.1">
    <property type="nucleotide sequence ID" value="NZ_CP013675.1"/>
</dbReference>
<evidence type="ECO:0000313" key="2">
    <source>
        <dbReference type="EMBL" id="UXW00297.1"/>
    </source>
</evidence>
<dbReference type="AlphaFoldDB" id="A0AAJ5SMI9"/>
<evidence type="ECO:0000313" key="3">
    <source>
        <dbReference type="Proteomes" id="UP000187097"/>
    </source>
</evidence>
<protein>
    <recommendedName>
        <fullName evidence="4">Secreted protein</fullName>
    </recommendedName>
</protein>
<proteinExistence type="predicted"/>
<reference evidence="2" key="1">
    <citation type="submission" date="2015-01" db="EMBL/GenBank/DDBJ databases">
        <authorList>
            <person name="Midha S."/>
            <person name="Anil M.G."/>
            <person name="Mishra D."/>
            <person name="Brahma K."/>
            <person name="Laha G.S."/>
            <person name="Sundaram R.M."/>
            <person name="Sonti R.V."/>
            <person name="Patil P.B."/>
        </authorList>
    </citation>
    <scope>NUCLEOTIDE SEQUENCE</scope>
    <source>
        <strain evidence="2">IXO792</strain>
    </source>
</reference>
<name>A0AAJ5SMI9_XANOO</name>
<feature type="signal peptide" evidence="1">
    <location>
        <begin position="1"/>
        <end position="18"/>
    </location>
</feature>
<keyword evidence="1" id="KW-0732">Signal</keyword>
<reference evidence="2" key="2">
    <citation type="submission" date="2020-01" db="EMBL/GenBank/DDBJ databases">
        <title>Complete genome investigation of Xanthomonas oryzae strains.</title>
        <authorList>
            <person name="Kaur A."/>
            <person name="Bansal K."/>
            <person name="Patil P.B."/>
        </authorList>
    </citation>
    <scope>NUCLEOTIDE SEQUENCE</scope>
    <source>
        <strain evidence="2">IXO792</strain>
    </source>
</reference>
<accession>A0AAJ5SMI9</accession>
<feature type="chain" id="PRO_5042579021" description="Secreted protein" evidence="1">
    <location>
        <begin position="19"/>
        <end position="200"/>
    </location>
</feature>
<evidence type="ECO:0008006" key="4">
    <source>
        <dbReference type="Google" id="ProtNLM"/>
    </source>
</evidence>
<gene>
    <name evidence="2" type="ORF">IXO792_02820</name>
</gene>
<dbReference type="Proteomes" id="UP000187097">
    <property type="component" value="Chromosome"/>
</dbReference>
<dbReference type="EMBL" id="CP047493">
    <property type="protein sequence ID" value="UXW00297.1"/>
    <property type="molecule type" value="Genomic_DNA"/>
</dbReference>
<organism evidence="2 3">
    <name type="scientific">Xanthomonas oryzae pv. oryzae</name>
    <dbReference type="NCBI Taxonomy" id="64187"/>
    <lineage>
        <taxon>Bacteria</taxon>
        <taxon>Pseudomonadati</taxon>
        <taxon>Pseudomonadota</taxon>
        <taxon>Gammaproteobacteria</taxon>
        <taxon>Lysobacterales</taxon>
        <taxon>Lysobacteraceae</taxon>
        <taxon>Xanthomonas</taxon>
    </lineage>
</organism>
<evidence type="ECO:0000256" key="1">
    <source>
        <dbReference type="SAM" id="SignalP"/>
    </source>
</evidence>
<sequence>MRALLIAVLLTSLLPVTAAPTHTQTPPASPSAPPQPMAEVITRYPVATATLAGREIRLGEHEGTCTVVHDGDVLVLGIGAACCLSTDRRHAAHVHRFHGSEIVLVQHAQPTSRPDWDVAAYGPICAFEAQAVREVGGVLEPGSVASSWHCDPTAGADQKQFVYSYDSWPNRWLSAPTIVCNWSRWPDRKVCRQPCRAARR</sequence>